<dbReference type="RefSeq" id="WP_242613107.1">
    <property type="nucleotide sequence ID" value="NZ_SGWQ01000001.1"/>
</dbReference>
<keyword evidence="1" id="KW-0812">Transmembrane</keyword>
<feature type="transmembrane region" description="Helical" evidence="1">
    <location>
        <begin position="47"/>
        <end position="67"/>
    </location>
</feature>
<keyword evidence="3" id="KW-1185">Reference proteome</keyword>
<feature type="transmembrane region" description="Helical" evidence="1">
    <location>
        <begin position="72"/>
        <end position="91"/>
    </location>
</feature>
<dbReference type="AlphaFoldDB" id="A0A4Q7L576"/>
<keyword evidence="1" id="KW-0472">Membrane</keyword>
<feature type="transmembrane region" description="Helical" evidence="1">
    <location>
        <begin position="168"/>
        <end position="196"/>
    </location>
</feature>
<protein>
    <submittedName>
        <fullName evidence="2">Uncharacterized protein DUF3159</fullName>
    </submittedName>
</protein>
<evidence type="ECO:0000313" key="3">
    <source>
        <dbReference type="Proteomes" id="UP000294257"/>
    </source>
</evidence>
<name>A0A4Q7L576_9PSEU</name>
<gene>
    <name evidence="2" type="ORF">EV193_101677</name>
</gene>
<keyword evidence="1" id="KW-1133">Transmembrane helix</keyword>
<proteinExistence type="predicted"/>
<reference evidence="2 3" key="1">
    <citation type="submission" date="2019-02" db="EMBL/GenBank/DDBJ databases">
        <title>Genomic Encyclopedia of Type Strains, Phase IV (KMG-IV): sequencing the most valuable type-strain genomes for metagenomic binning, comparative biology and taxonomic classification.</title>
        <authorList>
            <person name="Goeker M."/>
        </authorList>
    </citation>
    <scope>NUCLEOTIDE SEQUENCE [LARGE SCALE GENOMIC DNA]</scope>
    <source>
        <strain evidence="2 3">DSM 101727</strain>
    </source>
</reference>
<dbReference type="EMBL" id="SGWQ01000001">
    <property type="protein sequence ID" value="RZS44798.1"/>
    <property type="molecule type" value="Genomic_DNA"/>
</dbReference>
<organism evidence="2 3">
    <name type="scientific">Herbihabitans rhizosphaerae</name>
    <dbReference type="NCBI Taxonomy" id="1872711"/>
    <lineage>
        <taxon>Bacteria</taxon>
        <taxon>Bacillati</taxon>
        <taxon>Actinomycetota</taxon>
        <taxon>Actinomycetes</taxon>
        <taxon>Pseudonocardiales</taxon>
        <taxon>Pseudonocardiaceae</taxon>
        <taxon>Herbihabitans</taxon>
    </lineage>
</organism>
<accession>A0A4Q7L576</accession>
<evidence type="ECO:0000313" key="2">
    <source>
        <dbReference type="EMBL" id="RZS44798.1"/>
    </source>
</evidence>
<dbReference type="InterPro" id="IPR016566">
    <property type="entry name" value="UCP010219"/>
</dbReference>
<feature type="transmembrane region" description="Helical" evidence="1">
    <location>
        <begin position="111"/>
        <end position="132"/>
    </location>
</feature>
<dbReference type="Proteomes" id="UP000294257">
    <property type="component" value="Unassembled WGS sequence"/>
</dbReference>
<evidence type="ECO:0000256" key="1">
    <source>
        <dbReference type="SAM" id="Phobius"/>
    </source>
</evidence>
<comment type="caution">
    <text evidence="2">The sequence shown here is derived from an EMBL/GenBank/DDBJ whole genome shotgun (WGS) entry which is preliminary data.</text>
</comment>
<dbReference type="Pfam" id="PF11361">
    <property type="entry name" value="DUF3159"/>
    <property type="match status" value="1"/>
</dbReference>
<sequence>MSQEQTVQHDTRSESLGELLGGRRGALDATLPPLAFVVGWLAFDRSIAVGAAVAVGVGLIIGAFRVVRGDKLAAVVISVAAVGAAALVAVYTGRAQDFFLIQLLTNVASALAWAFSILIRWPLLGVVVGVLLGQKARWRRDPDLLRAYSLASWVWVFGQYTLRVAVYFVLWSSGAVVTLGVARVALSWPLVALTIAGSAWVLRRTLPDGHPGLRHPRVLGESGEAVERG</sequence>